<feature type="compositionally biased region" description="Polar residues" evidence="1">
    <location>
        <begin position="45"/>
        <end position="58"/>
    </location>
</feature>
<name>A0AAW2SBB4_9LAMI</name>
<evidence type="ECO:0000259" key="2">
    <source>
        <dbReference type="Pfam" id="PF07727"/>
    </source>
</evidence>
<dbReference type="InterPro" id="IPR013103">
    <property type="entry name" value="RVT_2"/>
</dbReference>
<evidence type="ECO:0000313" key="3">
    <source>
        <dbReference type="EMBL" id="KAL0388998.1"/>
    </source>
</evidence>
<dbReference type="EMBL" id="JACGWM010000002">
    <property type="protein sequence ID" value="KAL0388998.1"/>
    <property type="molecule type" value="Genomic_DNA"/>
</dbReference>
<gene>
    <name evidence="3" type="ORF">Scaly_0256900</name>
</gene>
<evidence type="ECO:0000256" key="1">
    <source>
        <dbReference type="SAM" id="MobiDB-lite"/>
    </source>
</evidence>
<protein>
    <submittedName>
        <fullName evidence="3">Retrovirus-related Pol polyprotein from transposon TNT 1-94</fullName>
    </submittedName>
</protein>
<reference evidence="3" key="1">
    <citation type="submission" date="2020-06" db="EMBL/GenBank/DDBJ databases">
        <authorList>
            <person name="Li T."/>
            <person name="Hu X."/>
            <person name="Zhang T."/>
            <person name="Song X."/>
            <person name="Zhang H."/>
            <person name="Dai N."/>
            <person name="Sheng W."/>
            <person name="Hou X."/>
            <person name="Wei L."/>
        </authorList>
    </citation>
    <scope>NUCLEOTIDE SEQUENCE</scope>
    <source>
        <strain evidence="3">KEN8</strain>
        <tissue evidence="3">Leaf</tissue>
    </source>
</reference>
<reference evidence="3" key="2">
    <citation type="journal article" date="2024" name="Plant">
        <title>Genomic evolution and insights into agronomic trait innovations of Sesamum species.</title>
        <authorList>
            <person name="Miao H."/>
            <person name="Wang L."/>
            <person name="Qu L."/>
            <person name="Liu H."/>
            <person name="Sun Y."/>
            <person name="Le M."/>
            <person name="Wang Q."/>
            <person name="Wei S."/>
            <person name="Zheng Y."/>
            <person name="Lin W."/>
            <person name="Duan Y."/>
            <person name="Cao H."/>
            <person name="Xiong S."/>
            <person name="Wang X."/>
            <person name="Wei L."/>
            <person name="Li C."/>
            <person name="Ma Q."/>
            <person name="Ju M."/>
            <person name="Zhao R."/>
            <person name="Li G."/>
            <person name="Mu C."/>
            <person name="Tian Q."/>
            <person name="Mei H."/>
            <person name="Zhang T."/>
            <person name="Gao T."/>
            <person name="Zhang H."/>
        </authorList>
    </citation>
    <scope>NUCLEOTIDE SEQUENCE</scope>
    <source>
        <strain evidence="3">KEN8</strain>
    </source>
</reference>
<organism evidence="3">
    <name type="scientific">Sesamum calycinum</name>
    <dbReference type="NCBI Taxonomy" id="2727403"/>
    <lineage>
        <taxon>Eukaryota</taxon>
        <taxon>Viridiplantae</taxon>
        <taxon>Streptophyta</taxon>
        <taxon>Embryophyta</taxon>
        <taxon>Tracheophyta</taxon>
        <taxon>Spermatophyta</taxon>
        <taxon>Magnoliopsida</taxon>
        <taxon>eudicotyledons</taxon>
        <taxon>Gunneridae</taxon>
        <taxon>Pentapetalae</taxon>
        <taxon>asterids</taxon>
        <taxon>lamiids</taxon>
        <taxon>Lamiales</taxon>
        <taxon>Pedaliaceae</taxon>
        <taxon>Sesamum</taxon>
    </lineage>
</organism>
<feature type="region of interest" description="Disordered" evidence="1">
    <location>
        <begin position="45"/>
        <end position="68"/>
    </location>
</feature>
<comment type="caution">
    <text evidence="3">The sequence shown here is derived from an EMBL/GenBank/DDBJ whole genome shotgun (WGS) entry which is preliminary data.</text>
</comment>
<sequence>MDRTTKKSITSTDVVFDEISSWKTVNELRKVAALPDNSEKQIYQNIEESSESPTPNKNASRREGDHNIVRRSLRRKTQPVHLNGYAVQLNHCSITSCFFVGASSEEPECYDEAKGCLEWEAAMQDEIEALRRNDTWELVPKLENSQLVTCKWVYQLKKKSNGTIDHYKACLVARGFPQSYRLDYDETFSPVAKMVTVRSIFSLAAFKSWKIWQLDVKNAFLYGELDREVLMEQPPGFDFKEFPRHVCLLKKALIWPQTSTTCLVR</sequence>
<proteinExistence type="predicted"/>
<feature type="domain" description="Reverse transcriptase Ty1/copia-type" evidence="2">
    <location>
        <begin position="133"/>
        <end position="253"/>
    </location>
</feature>
<dbReference type="Pfam" id="PF07727">
    <property type="entry name" value="RVT_2"/>
    <property type="match status" value="1"/>
</dbReference>
<accession>A0AAW2SBB4</accession>
<dbReference type="AlphaFoldDB" id="A0AAW2SBB4"/>